<dbReference type="PROSITE" id="PS51194">
    <property type="entry name" value="HELICASE_CTER"/>
    <property type="match status" value="1"/>
</dbReference>
<dbReference type="KEGG" id="pfy:PFICI_00236"/>
<protein>
    <recommendedName>
        <fullName evidence="9">Helicase C-terminal domain-containing protein</fullName>
    </recommendedName>
</protein>
<dbReference type="GO" id="GO:0005634">
    <property type="term" value="C:nucleus"/>
    <property type="evidence" value="ECO:0007669"/>
    <property type="project" value="TreeGrafter"/>
</dbReference>
<dbReference type="OrthoDB" id="2801544at2759"/>
<dbReference type="Gene3D" id="3.40.50.300">
    <property type="entry name" value="P-loop containing nucleotide triphosphate hydrolases"/>
    <property type="match status" value="1"/>
</dbReference>
<keyword evidence="8" id="KW-1185">Reference proteome</keyword>
<sequence length="1163" mass="129622">MDDWLKYYIPAGCLRIARDDLDSSCQTPRDLSVKDWQLFTLKSDKLHDTTSFLDLEIQTSLLNTQPLSAFVDLFDHRWIRLTILDELVRVYILPQDVLRRTQEKAGDTRLSKMLGALLKQLDYSPDAWNGTADSLPYSYPATDAHGNHHTEKDMSLLERFNQLPSPDPQLDLVTPDSFNAIAMQGILDSTLAGLQTTLYAHQRRSAAVMLQREAEPGRVIDPRLRKAFDQKKEAWYYDTDAGVVLREPRYYDRVSGGILAEEMGLGKTLICLALILATKDLPTEAPDALTVEVPIRPRTGSLVDMTAAAINRCSFPWKRFLASSPSQPGYYAEGCVRALESSENNASYELRDPLVETRKCGRIAAPASPTEKIHLSQTSLIIVPNNLVIQWQQEIAKHTSGLKVLTIVATADAIPPVSILLGYDILLFSQGKFEHMERLRISMPGQSHSPLERIRFKRCIIDEGHKLGSSRSSTWKSDLMSHLSRLHVAARWAITGTPSRGLYGVGVKSASQEATESEKVQPQELQSIHKQERDDLQRIGNMATKFLGVRPWSNTRDEAGDTIASWNVYVMQPQHHKKSSGRLDCLKATLESLIIRNQLSDVSQFLPPLEEKIVLLDGSFQDMLALNLFSMMIIFNSVQSQRTDQDYMFHPRQRKALDQLVSNLKQASFFGGVFYSVAEIQKSLDTAKSFLEEKKVPISQEDHSLIKEAIALGEIAMGNQLKAVSNQFHAMPLYIENFPGGNGRSWSLDDVDTHPGDPVCTDASLVHQLQKFLNPCLDAPMSLKVMIDSGQLTLRGDAARLQAAKEAAEASDDKSNSNSQPSALAGNTPKGVDHHTIRKMAVPTEQATLDLTADNVANIQIAEPLAKTRIISTVSAKLSYLIDAIVKYQDEEQIIVFYENDNVAWYLAGALEILQIQHLIYTRKGLDAKRRAQYVSTFTRNSKFRVLLMDISQAAFGLDMRSASRIYFISPVLNPQVEAQAIGRARRISQQKPVTVETLVLRGSIEEVMVERRRNMTQAEHRRVKDILDDKPMHDWIRNARIMPMPENITADDSVAQTARLRTPQFVFGRGFGRDSDPDADLIMDSPTALSKAKGTTADKSGDGGNVERAPLPFKLGSGLKRKQSRSSTPMPAEDGVDSAGAADAPPKKKKKKAVRVAFADDV</sequence>
<dbReference type="PROSITE" id="PS51192">
    <property type="entry name" value="HELICASE_ATP_BIND_1"/>
    <property type="match status" value="1"/>
</dbReference>
<keyword evidence="2" id="KW-0378">Hydrolase</keyword>
<feature type="region of interest" description="Disordered" evidence="4">
    <location>
        <begin position="805"/>
        <end position="832"/>
    </location>
</feature>
<dbReference type="Pfam" id="PF00271">
    <property type="entry name" value="Helicase_C"/>
    <property type="match status" value="1"/>
</dbReference>
<gene>
    <name evidence="7" type="ORF">PFICI_00236</name>
</gene>
<dbReference type="OMA" id="NLVDHWL"/>
<feature type="domain" description="Helicase ATP-binding" evidence="5">
    <location>
        <begin position="379"/>
        <end position="516"/>
    </location>
</feature>
<dbReference type="AlphaFoldDB" id="W3XK40"/>
<dbReference type="GO" id="GO:0016787">
    <property type="term" value="F:hydrolase activity"/>
    <property type="evidence" value="ECO:0007669"/>
    <property type="project" value="UniProtKB-KW"/>
</dbReference>
<accession>W3XK40</accession>
<organism evidence="7 8">
    <name type="scientific">Pestalotiopsis fici (strain W106-1 / CGMCC3.15140)</name>
    <dbReference type="NCBI Taxonomy" id="1229662"/>
    <lineage>
        <taxon>Eukaryota</taxon>
        <taxon>Fungi</taxon>
        <taxon>Dikarya</taxon>
        <taxon>Ascomycota</taxon>
        <taxon>Pezizomycotina</taxon>
        <taxon>Sordariomycetes</taxon>
        <taxon>Xylariomycetidae</taxon>
        <taxon>Amphisphaeriales</taxon>
        <taxon>Sporocadaceae</taxon>
        <taxon>Pestalotiopsis</taxon>
    </lineage>
</organism>
<evidence type="ECO:0008006" key="9">
    <source>
        <dbReference type="Google" id="ProtNLM"/>
    </source>
</evidence>
<dbReference type="GeneID" id="19265249"/>
<dbReference type="GO" id="GO:0005524">
    <property type="term" value="F:ATP binding"/>
    <property type="evidence" value="ECO:0007669"/>
    <property type="project" value="UniProtKB-KW"/>
</dbReference>
<feature type="domain" description="Helicase C-terminal" evidence="6">
    <location>
        <begin position="880"/>
        <end position="1041"/>
    </location>
</feature>
<evidence type="ECO:0000256" key="3">
    <source>
        <dbReference type="ARBA" id="ARBA00022840"/>
    </source>
</evidence>
<dbReference type="InterPro" id="IPR001650">
    <property type="entry name" value="Helicase_C-like"/>
</dbReference>
<dbReference type="InterPro" id="IPR038718">
    <property type="entry name" value="SNF2-like_sf"/>
</dbReference>
<evidence type="ECO:0000256" key="1">
    <source>
        <dbReference type="ARBA" id="ARBA00022741"/>
    </source>
</evidence>
<dbReference type="SMART" id="SM00487">
    <property type="entry name" value="DEXDc"/>
    <property type="match status" value="1"/>
</dbReference>
<dbReference type="InterPro" id="IPR050628">
    <property type="entry name" value="SNF2_RAD54_helicase_TF"/>
</dbReference>
<keyword evidence="1" id="KW-0547">Nucleotide-binding</keyword>
<dbReference type="Proteomes" id="UP000030651">
    <property type="component" value="Unassembled WGS sequence"/>
</dbReference>
<feature type="compositionally biased region" description="Basic and acidic residues" evidence="4">
    <location>
        <begin position="806"/>
        <end position="815"/>
    </location>
</feature>
<feature type="region of interest" description="Disordered" evidence="4">
    <location>
        <begin position="1090"/>
        <end position="1163"/>
    </location>
</feature>
<dbReference type="InterPro" id="IPR014001">
    <property type="entry name" value="Helicase_ATP-bd"/>
</dbReference>
<dbReference type="GO" id="GO:0006281">
    <property type="term" value="P:DNA repair"/>
    <property type="evidence" value="ECO:0007669"/>
    <property type="project" value="TreeGrafter"/>
</dbReference>
<name>W3XK40_PESFW</name>
<dbReference type="SUPFAM" id="SSF52540">
    <property type="entry name" value="P-loop containing nucleoside triphosphate hydrolases"/>
    <property type="match status" value="2"/>
</dbReference>
<dbReference type="eggNOG" id="KOG1001">
    <property type="taxonomic scope" value="Eukaryota"/>
</dbReference>
<dbReference type="HOGENOM" id="CLU_003233_1_0_1"/>
<evidence type="ECO:0000313" key="7">
    <source>
        <dbReference type="EMBL" id="ETS86408.1"/>
    </source>
</evidence>
<evidence type="ECO:0000256" key="2">
    <source>
        <dbReference type="ARBA" id="ARBA00022801"/>
    </source>
</evidence>
<dbReference type="Gene3D" id="3.40.50.10810">
    <property type="entry name" value="Tandem AAA-ATPase domain"/>
    <property type="match status" value="2"/>
</dbReference>
<dbReference type="CDD" id="cd18793">
    <property type="entry name" value="SF2_C_SNF"/>
    <property type="match status" value="1"/>
</dbReference>
<dbReference type="RefSeq" id="XP_007827008.1">
    <property type="nucleotide sequence ID" value="XM_007828817.1"/>
</dbReference>
<evidence type="ECO:0000259" key="5">
    <source>
        <dbReference type="PROSITE" id="PS51192"/>
    </source>
</evidence>
<evidence type="ECO:0000256" key="4">
    <source>
        <dbReference type="SAM" id="MobiDB-lite"/>
    </source>
</evidence>
<dbReference type="InterPro" id="IPR027417">
    <property type="entry name" value="P-loop_NTPase"/>
</dbReference>
<dbReference type="InParanoid" id="W3XK40"/>
<dbReference type="STRING" id="1229662.W3XK40"/>
<dbReference type="EMBL" id="KI912109">
    <property type="protein sequence ID" value="ETS86408.1"/>
    <property type="molecule type" value="Genomic_DNA"/>
</dbReference>
<dbReference type="InterPro" id="IPR000330">
    <property type="entry name" value="SNF2_N"/>
</dbReference>
<evidence type="ECO:0000259" key="6">
    <source>
        <dbReference type="PROSITE" id="PS51194"/>
    </source>
</evidence>
<proteinExistence type="predicted"/>
<keyword evidence="3" id="KW-0067">ATP-binding</keyword>
<evidence type="ECO:0000313" key="8">
    <source>
        <dbReference type="Proteomes" id="UP000030651"/>
    </source>
</evidence>
<reference evidence="8" key="1">
    <citation type="journal article" date="2015" name="BMC Genomics">
        <title>Genomic and transcriptomic analysis of the endophytic fungus Pestalotiopsis fici reveals its lifestyle and high potential for synthesis of natural products.</title>
        <authorList>
            <person name="Wang X."/>
            <person name="Zhang X."/>
            <person name="Liu L."/>
            <person name="Xiang M."/>
            <person name="Wang W."/>
            <person name="Sun X."/>
            <person name="Che Y."/>
            <person name="Guo L."/>
            <person name="Liu G."/>
            <person name="Guo L."/>
            <person name="Wang C."/>
            <person name="Yin W.B."/>
            <person name="Stadler M."/>
            <person name="Zhang X."/>
            <person name="Liu X."/>
        </authorList>
    </citation>
    <scope>NUCLEOTIDE SEQUENCE [LARGE SCALE GENOMIC DNA]</scope>
    <source>
        <strain evidence="8">W106-1 / CGMCC3.15140</strain>
    </source>
</reference>
<dbReference type="GO" id="GO:0008094">
    <property type="term" value="F:ATP-dependent activity, acting on DNA"/>
    <property type="evidence" value="ECO:0007669"/>
    <property type="project" value="TreeGrafter"/>
</dbReference>
<dbReference type="InterPro" id="IPR049730">
    <property type="entry name" value="SNF2/RAD54-like_C"/>
</dbReference>
<dbReference type="PANTHER" id="PTHR45626">
    <property type="entry name" value="TRANSCRIPTION TERMINATION FACTOR 2-RELATED"/>
    <property type="match status" value="1"/>
</dbReference>
<dbReference type="Pfam" id="PF00176">
    <property type="entry name" value="SNF2-rel_dom"/>
    <property type="match status" value="1"/>
</dbReference>
<dbReference type="PANTHER" id="PTHR45626:SF51">
    <property type="entry name" value="SNF2-RELATED DOMAIN-CONTAINING PROTEIN"/>
    <property type="match status" value="1"/>
</dbReference>